<feature type="region of interest" description="Disordered" evidence="1">
    <location>
        <begin position="34"/>
        <end position="60"/>
    </location>
</feature>
<dbReference type="Gene3D" id="1.25.40.10">
    <property type="entry name" value="Tetratricopeptide repeat domain"/>
    <property type="match status" value="1"/>
</dbReference>
<protein>
    <recommendedName>
        <fullName evidence="4">Tetratricopeptide repeat protein</fullName>
    </recommendedName>
</protein>
<organism evidence="2 3">
    <name type="scientific">Luteolibacter flavescens</name>
    <dbReference type="NCBI Taxonomy" id="1859460"/>
    <lineage>
        <taxon>Bacteria</taxon>
        <taxon>Pseudomonadati</taxon>
        <taxon>Verrucomicrobiota</taxon>
        <taxon>Verrucomicrobiia</taxon>
        <taxon>Verrucomicrobiales</taxon>
        <taxon>Verrucomicrobiaceae</taxon>
        <taxon>Luteolibacter</taxon>
    </lineage>
</organism>
<name>A0ABT3FNF0_9BACT</name>
<dbReference type="EMBL" id="JAPDDS010000005">
    <property type="protein sequence ID" value="MCW1885101.1"/>
    <property type="molecule type" value="Genomic_DNA"/>
</dbReference>
<dbReference type="InterPro" id="IPR011990">
    <property type="entry name" value="TPR-like_helical_dom_sf"/>
</dbReference>
<evidence type="ECO:0000313" key="3">
    <source>
        <dbReference type="Proteomes" id="UP001207930"/>
    </source>
</evidence>
<dbReference type="SUPFAM" id="SSF48452">
    <property type="entry name" value="TPR-like"/>
    <property type="match status" value="1"/>
</dbReference>
<evidence type="ECO:0008006" key="4">
    <source>
        <dbReference type="Google" id="ProtNLM"/>
    </source>
</evidence>
<evidence type="ECO:0000256" key="1">
    <source>
        <dbReference type="SAM" id="MobiDB-lite"/>
    </source>
</evidence>
<reference evidence="2 3" key="1">
    <citation type="submission" date="2022-10" db="EMBL/GenBank/DDBJ databases">
        <title>Luteolibacter flavescens strain MCCC 1K03193, whole genome shotgun sequencing project.</title>
        <authorList>
            <person name="Zhao G."/>
            <person name="Shen L."/>
        </authorList>
    </citation>
    <scope>NUCLEOTIDE SEQUENCE [LARGE SCALE GENOMIC DNA]</scope>
    <source>
        <strain evidence="2 3">MCCC 1K03193</strain>
    </source>
</reference>
<accession>A0ABT3FNF0</accession>
<keyword evidence="3" id="KW-1185">Reference proteome</keyword>
<dbReference type="RefSeq" id="WP_264501059.1">
    <property type="nucleotide sequence ID" value="NZ_JAPDDS010000005.1"/>
</dbReference>
<feature type="region of interest" description="Disordered" evidence="1">
    <location>
        <begin position="428"/>
        <end position="450"/>
    </location>
</feature>
<proteinExistence type="predicted"/>
<dbReference type="PROSITE" id="PS51257">
    <property type="entry name" value="PROKAR_LIPOPROTEIN"/>
    <property type="match status" value="1"/>
</dbReference>
<comment type="caution">
    <text evidence="2">The sequence shown here is derived from an EMBL/GenBank/DDBJ whole genome shotgun (WGS) entry which is preliminary data.</text>
</comment>
<gene>
    <name evidence="2" type="ORF">OKA04_10210</name>
</gene>
<sequence>MTSRLLLLALACATALTSSCNKKKSDPGITVTHETEAERSESMKSAFSDSPQEGAKILDPSRPEHAEVDAFFTKLGIAARKGDMVAYQECLSVDAMVRHLEAKELISFRDDKQRAAFIKGAEGSMGKSAGNLSFDRHVISRLEETAPNQLLAYTRQYDNEFQTVTKMRWWLVKEDKAWRAYDFEELSQGVRASTMMGAVAGNLKGKIAPWMAPMTAMATAMQDLHSGDLVEKLTTVQKHAEEILKHSPPQEVEIVARQMVVTGLIMNGESEKVLEEIDALEKLPNPSPGIYFQKGLALAGLERFAEARTAYQTYADLLGWDSDAHEMMADAYYAEDKKAEALDHALKGLADNKESEGCLATASVSSGPEKVGELAPYFDAMPDPEVAYETAIDHALELEDEAVAKALLEMLKAKSPKSDLIEIYEEIFAEEAAGDDEEEEMEENAGEDRD</sequence>
<evidence type="ECO:0000313" key="2">
    <source>
        <dbReference type="EMBL" id="MCW1885101.1"/>
    </source>
</evidence>
<dbReference type="Proteomes" id="UP001207930">
    <property type="component" value="Unassembled WGS sequence"/>
</dbReference>